<dbReference type="AlphaFoldDB" id="A0A1C4BTL4"/>
<dbReference type="PANTHER" id="PTHR31611:SF0">
    <property type="entry name" value="HIGH-AFFINITY NICKEL TRANSPORT PROTEIN NIC1"/>
    <property type="match status" value="1"/>
</dbReference>
<dbReference type="NCBIfam" id="TIGR00802">
    <property type="entry name" value="nico"/>
    <property type="match status" value="1"/>
</dbReference>
<keyword evidence="3 8" id="KW-0813">Transport</keyword>
<evidence type="ECO:0000313" key="10">
    <source>
        <dbReference type="Proteomes" id="UP000199268"/>
    </source>
</evidence>
<dbReference type="InterPro" id="IPR011541">
    <property type="entry name" value="Ni/Co_transpt_high_affinity"/>
</dbReference>
<dbReference type="EMBL" id="FMAO01000015">
    <property type="protein sequence ID" value="SCC10249.1"/>
    <property type="molecule type" value="Genomic_DNA"/>
</dbReference>
<keyword evidence="7 8" id="KW-0472">Membrane</keyword>
<protein>
    <recommendedName>
        <fullName evidence="8">Nickel/cobalt efflux system</fullName>
    </recommendedName>
</protein>
<evidence type="ECO:0000256" key="2">
    <source>
        <dbReference type="ARBA" id="ARBA00010892"/>
    </source>
</evidence>
<keyword evidence="10" id="KW-1185">Reference proteome</keyword>
<dbReference type="GO" id="GO:0005886">
    <property type="term" value="C:plasma membrane"/>
    <property type="evidence" value="ECO:0007669"/>
    <property type="project" value="UniProtKB-SubCell"/>
</dbReference>
<feature type="transmembrane region" description="Helical" evidence="8">
    <location>
        <begin position="305"/>
        <end position="325"/>
    </location>
</feature>
<feature type="transmembrane region" description="Helical" evidence="8">
    <location>
        <begin position="186"/>
        <end position="210"/>
    </location>
</feature>
<dbReference type="STRING" id="1505725.GA0061074_11525"/>
<feature type="transmembrane region" description="Helical" evidence="8">
    <location>
        <begin position="12"/>
        <end position="32"/>
    </location>
</feature>
<dbReference type="OrthoDB" id="9776706at2"/>
<evidence type="ECO:0000256" key="8">
    <source>
        <dbReference type="RuleBase" id="RU362101"/>
    </source>
</evidence>
<dbReference type="GO" id="GO:0015099">
    <property type="term" value="F:nickel cation transmembrane transporter activity"/>
    <property type="evidence" value="ECO:0007669"/>
    <property type="project" value="UniProtKB-UniRule"/>
</dbReference>
<evidence type="ECO:0000313" key="9">
    <source>
        <dbReference type="EMBL" id="SCC10249.1"/>
    </source>
</evidence>
<organism evidence="9 10">
    <name type="scientific">Weissella bombi</name>
    <dbReference type="NCBI Taxonomy" id="1505725"/>
    <lineage>
        <taxon>Bacteria</taxon>
        <taxon>Bacillati</taxon>
        <taxon>Bacillota</taxon>
        <taxon>Bacilli</taxon>
        <taxon>Lactobacillales</taxon>
        <taxon>Lactobacillaceae</taxon>
        <taxon>Weissella</taxon>
    </lineage>
</organism>
<evidence type="ECO:0000256" key="1">
    <source>
        <dbReference type="ARBA" id="ARBA00004127"/>
    </source>
</evidence>
<dbReference type="GO" id="GO:0012505">
    <property type="term" value="C:endomembrane system"/>
    <property type="evidence" value="ECO:0007669"/>
    <property type="project" value="UniProtKB-SubCell"/>
</dbReference>
<feature type="transmembrane region" description="Helical" evidence="8">
    <location>
        <begin position="216"/>
        <end position="237"/>
    </location>
</feature>
<keyword evidence="5 8" id="KW-0812">Transmembrane</keyword>
<evidence type="ECO:0000256" key="7">
    <source>
        <dbReference type="ARBA" id="ARBA00023136"/>
    </source>
</evidence>
<proteinExistence type="inferred from homology"/>
<feature type="transmembrane region" description="Helical" evidence="8">
    <location>
        <begin position="122"/>
        <end position="142"/>
    </location>
</feature>
<dbReference type="Pfam" id="PF03824">
    <property type="entry name" value="NicO"/>
    <property type="match status" value="1"/>
</dbReference>
<comment type="similarity">
    <text evidence="2 8">Belongs to the NiCoT transporter (TC 2.A.52) family.</text>
</comment>
<keyword evidence="4" id="KW-0533">Nickel</keyword>
<feature type="transmembrane region" description="Helical" evidence="8">
    <location>
        <begin position="78"/>
        <end position="101"/>
    </location>
</feature>
<gene>
    <name evidence="9" type="ORF">GA0061074_11525</name>
</gene>
<feature type="transmembrane region" description="Helical" evidence="8">
    <location>
        <begin position="258"/>
        <end position="278"/>
    </location>
</feature>
<dbReference type="RefSeq" id="WP_092463642.1">
    <property type="nucleotide sequence ID" value="NZ_BJEE01000003.1"/>
</dbReference>
<evidence type="ECO:0000256" key="5">
    <source>
        <dbReference type="ARBA" id="ARBA00022692"/>
    </source>
</evidence>
<keyword evidence="6 8" id="KW-1133">Transmembrane helix</keyword>
<dbReference type="InterPro" id="IPR004688">
    <property type="entry name" value="Ni/Co_transpt"/>
</dbReference>
<reference evidence="10" key="1">
    <citation type="submission" date="2016-08" db="EMBL/GenBank/DDBJ databases">
        <authorList>
            <person name="Varghese N."/>
            <person name="Submissions Spin"/>
        </authorList>
    </citation>
    <scope>NUCLEOTIDE SEQUENCE [LARGE SCALE GENOMIC DNA]</scope>
    <source>
        <strain evidence="10">R-53094</strain>
    </source>
</reference>
<sequence>MNKKVFRDALPYYAASLALHVVGIVLLIVAAIHEPKFLGIGLIAYTLGLRHAFDADHITAIDNTVRKLVQEKKSSAGVGFFFSLGHSTVVFIMALIVGFAVRFAKLNLPILQEIGGKIGASVSGIFLIVIALINGVILVNIWSQYRQMKAGTFDQERFDKLLMSRGFLAKFLGPIFKFISHSWQMYPVGFLFGLGFDTASEIALIALSAGTATQSASIWGIIALPILFASGMNVMDTTDSVMMSGAYSWAFETPMRKIYYNLTVTLVSVIAALFIGVVELLQVTTSEVNIQGGFLAWVQNLDFNWLGYGLIVLFVMVWLIAYGGWRVINKKGAH</sequence>
<name>A0A1C4BTL4_9LACO</name>
<dbReference type="PANTHER" id="PTHR31611">
    <property type="entry name" value="HIGH-AFFINITY NICKEL TRANSPORT PROTEIN NIC1"/>
    <property type="match status" value="1"/>
</dbReference>
<accession>A0A1C4BTL4</accession>
<evidence type="ECO:0000256" key="6">
    <source>
        <dbReference type="ARBA" id="ARBA00022989"/>
    </source>
</evidence>
<dbReference type="Proteomes" id="UP000199268">
    <property type="component" value="Unassembled WGS sequence"/>
</dbReference>
<comment type="subcellular location">
    <subcellularLocation>
        <location evidence="8">Cell membrane</location>
        <topology evidence="8">Multi-pass membrane protein</topology>
    </subcellularLocation>
    <subcellularLocation>
        <location evidence="1">Endomembrane system</location>
        <topology evidence="1">Multi-pass membrane protein</topology>
    </subcellularLocation>
</comment>
<evidence type="ECO:0000256" key="3">
    <source>
        <dbReference type="ARBA" id="ARBA00022448"/>
    </source>
</evidence>
<evidence type="ECO:0000256" key="4">
    <source>
        <dbReference type="ARBA" id="ARBA00022596"/>
    </source>
</evidence>